<keyword evidence="2" id="KW-0231">Viral genome packaging</keyword>
<reference evidence="5" key="1">
    <citation type="submission" date="2014-12" db="EMBL/GenBank/DDBJ databases">
        <title>Genome sequence of Clostridium beijerinckii strain 59B.</title>
        <authorList>
            <person name="Little G.T."/>
            <person name="Minton N.P."/>
        </authorList>
    </citation>
    <scope>NUCLEOTIDE SEQUENCE [LARGE SCALE GENOMIC DNA]</scope>
    <source>
        <strain evidence="5">59B</strain>
    </source>
</reference>
<dbReference type="OrthoDB" id="9768556at2"/>
<dbReference type="InterPro" id="IPR018925">
    <property type="entry name" value="XtmA-like_N"/>
</dbReference>
<gene>
    <name evidence="4" type="ORF">LF65_02270</name>
</gene>
<dbReference type="Pfam" id="PF03592">
    <property type="entry name" value="Terminase_2"/>
    <property type="match status" value="1"/>
</dbReference>
<organism evidence="4 5">
    <name type="scientific">Clostridium beijerinckii</name>
    <name type="common">Clostridium MP</name>
    <dbReference type="NCBI Taxonomy" id="1520"/>
    <lineage>
        <taxon>Bacteria</taxon>
        <taxon>Bacillati</taxon>
        <taxon>Bacillota</taxon>
        <taxon>Clostridia</taxon>
        <taxon>Eubacteriales</taxon>
        <taxon>Clostridiaceae</taxon>
        <taxon>Clostridium</taxon>
    </lineage>
</organism>
<dbReference type="Gene3D" id="1.10.10.1400">
    <property type="entry name" value="Terminase, small subunit, N-terminal DNA-binding domain, HTH motif"/>
    <property type="match status" value="1"/>
</dbReference>
<protein>
    <submittedName>
        <fullName evidence="4">Phage portal protein</fullName>
    </submittedName>
</protein>
<evidence type="ECO:0000259" key="3">
    <source>
        <dbReference type="Pfam" id="PF10668"/>
    </source>
</evidence>
<keyword evidence="1" id="KW-1188">Viral release from host cell</keyword>
<dbReference type="PANTHER" id="PTHR41328:SF3">
    <property type="entry name" value="PBSX PHAGE TERMINASE SMALL SUBUNIT"/>
    <property type="match status" value="1"/>
</dbReference>
<name>A0A0B5QKU6_CLOBE</name>
<dbReference type="InterPro" id="IPR038713">
    <property type="entry name" value="Terminase_Gp1_N_sf"/>
</dbReference>
<feature type="domain" description="PBSX phage terminase small subunit-like N-terminal" evidence="3">
    <location>
        <begin position="1"/>
        <end position="67"/>
    </location>
</feature>
<dbReference type="GO" id="GO:0051276">
    <property type="term" value="P:chromosome organization"/>
    <property type="evidence" value="ECO:0007669"/>
    <property type="project" value="InterPro"/>
</dbReference>
<accession>A0A0B5QKU6</accession>
<proteinExistence type="predicted"/>
<evidence type="ECO:0000256" key="2">
    <source>
        <dbReference type="ARBA" id="ARBA00023219"/>
    </source>
</evidence>
<dbReference type="InterPro" id="IPR005335">
    <property type="entry name" value="Terminase_ssu"/>
</dbReference>
<dbReference type="EMBL" id="CP010086">
    <property type="protein sequence ID" value="AJG98856.1"/>
    <property type="molecule type" value="Genomic_DNA"/>
</dbReference>
<dbReference type="PANTHER" id="PTHR41328">
    <property type="entry name" value="TERMINASE SMALL SUBUNIT-RELATED"/>
    <property type="match status" value="1"/>
</dbReference>
<dbReference type="AlphaFoldDB" id="A0A0B5QKU6"/>
<evidence type="ECO:0000256" key="1">
    <source>
        <dbReference type="ARBA" id="ARBA00022612"/>
    </source>
</evidence>
<evidence type="ECO:0000313" key="5">
    <source>
        <dbReference type="Proteomes" id="UP000031866"/>
    </source>
</evidence>
<evidence type="ECO:0000313" key="4">
    <source>
        <dbReference type="EMBL" id="AJG98856.1"/>
    </source>
</evidence>
<dbReference type="RefSeq" id="WP_041896148.1">
    <property type="nucleotide sequence ID" value="NZ_CP010086.2"/>
</dbReference>
<dbReference type="Pfam" id="PF10668">
    <property type="entry name" value="Phage_terminase"/>
    <property type="match status" value="1"/>
</dbReference>
<dbReference type="InterPro" id="IPR052404">
    <property type="entry name" value="SPP1-like_terminase"/>
</dbReference>
<dbReference type="KEGG" id="cbei:LF65_02270"/>
<sequence length="298" mass="34395">MARQRSPNRDKALEIYKEHKGNITNREIASILNEDEKKIAVWKQRDKWDNDSNVVQQKNKCCTTNKNTSKKTKKNSNQEPIADEIKEVLENTKLNDKQRLFCVIYAKRMNATKAYQQAYHCSYETAMVNGCNLLRNPKIKEQVDRLTALELNKEFLSRGVIQKYIDIAFADITDYVQFGQDYYVVKDKEGHPMLDDEGNVITKPYNYVRLGESNQVDGTLISEISEGKDGVKIKLADKMKALDFLTKHCNLLSDEERIKLDIENKKLQNAKLGVEIERLKGNKNTNKDVVQIVDDIDD</sequence>
<dbReference type="STRING" id="1520.LF65_02270"/>
<dbReference type="Proteomes" id="UP000031866">
    <property type="component" value="Chromosome"/>
</dbReference>